<evidence type="ECO:0000313" key="2">
    <source>
        <dbReference type="EMBL" id="GAA3048194.1"/>
    </source>
</evidence>
<dbReference type="Proteomes" id="UP001501035">
    <property type="component" value="Unassembled WGS sequence"/>
</dbReference>
<evidence type="ECO:0000313" key="3">
    <source>
        <dbReference type="Proteomes" id="UP001501035"/>
    </source>
</evidence>
<evidence type="ECO:0000256" key="1">
    <source>
        <dbReference type="SAM" id="Phobius"/>
    </source>
</evidence>
<name>A0ABP6LP78_9ACTN</name>
<accession>A0ABP6LP78</accession>
<keyword evidence="1" id="KW-0812">Transmembrane</keyword>
<dbReference type="EMBL" id="BAAAVS010000059">
    <property type="protein sequence ID" value="GAA3048194.1"/>
    <property type="molecule type" value="Genomic_DNA"/>
</dbReference>
<sequence>MKTIQLASSWDPAALTIGVTVYAAAILICLLVGVNAASRGRRRLAIAMAVAVGALTVLGVVLAVMSSIH</sequence>
<proteinExistence type="predicted"/>
<keyword evidence="3" id="KW-1185">Reference proteome</keyword>
<keyword evidence="1" id="KW-0472">Membrane</keyword>
<keyword evidence="1" id="KW-1133">Transmembrane helix</keyword>
<reference evidence="3" key="1">
    <citation type="journal article" date="2019" name="Int. J. Syst. Evol. Microbiol.">
        <title>The Global Catalogue of Microorganisms (GCM) 10K type strain sequencing project: providing services to taxonomists for standard genome sequencing and annotation.</title>
        <authorList>
            <consortium name="The Broad Institute Genomics Platform"/>
            <consortium name="The Broad Institute Genome Sequencing Center for Infectious Disease"/>
            <person name="Wu L."/>
            <person name="Ma J."/>
        </authorList>
    </citation>
    <scope>NUCLEOTIDE SEQUENCE [LARGE SCALE GENOMIC DNA]</scope>
    <source>
        <strain evidence="3">JCM 14234</strain>
    </source>
</reference>
<feature type="transmembrane region" description="Helical" evidence="1">
    <location>
        <begin position="44"/>
        <end position="68"/>
    </location>
</feature>
<organism evidence="2 3">
    <name type="scientific">Gordonia defluvii</name>
    <dbReference type="NCBI Taxonomy" id="283718"/>
    <lineage>
        <taxon>Bacteria</taxon>
        <taxon>Bacillati</taxon>
        <taxon>Actinomycetota</taxon>
        <taxon>Actinomycetes</taxon>
        <taxon>Mycobacteriales</taxon>
        <taxon>Gordoniaceae</taxon>
        <taxon>Gordonia</taxon>
    </lineage>
</organism>
<protein>
    <submittedName>
        <fullName evidence="2">Uncharacterized protein</fullName>
    </submittedName>
</protein>
<comment type="caution">
    <text evidence="2">The sequence shown here is derived from an EMBL/GenBank/DDBJ whole genome shotgun (WGS) entry which is preliminary data.</text>
</comment>
<gene>
    <name evidence="2" type="ORF">GCM10010528_29260</name>
</gene>
<dbReference type="RefSeq" id="WP_290705868.1">
    <property type="nucleotide sequence ID" value="NZ_BAAAVS010000059.1"/>
</dbReference>
<feature type="transmembrane region" description="Helical" evidence="1">
    <location>
        <begin position="12"/>
        <end position="32"/>
    </location>
</feature>